<evidence type="ECO:0000256" key="8">
    <source>
        <dbReference type="ARBA" id="ARBA00023136"/>
    </source>
</evidence>
<proteinExistence type="predicted"/>
<feature type="transmembrane region" description="Helical" evidence="9">
    <location>
        <begin position="137"/>
        <end position="164"/>
    </location>
</feature>
<dbReference type="InterPro" id="IPR004700">
    <property type="entry name" value="PTS_IIC_man"/>
</dbReference>
<keyword evidence="3" id="KW-1003">Cell membrane</keyword>
<keyword evidence="2" id="KW-0813">Transport</keyword>
<feature type="transmembrane region" description="Helical" evidence="9">
    <location>
        <begin position="184"/>
        <end position="202"/>
    </location>
</feature>
<keyword evidence="5" id="KW-0598">Phosphotransferase system</keyword>
<organism evidence="10 11">
    <name type="scientific">Candidatus Enterococcus ferrettii</name>
    <dbReference type="NCBI Taxonomy" id="2815324"/>
    <lineage>
        <taxon>Bacteria</taxon>
        <taxon>Bacillati</taxon>
        <taxon>Bacillota</taxon>
        <taxon>Bacilli</taxon>
        <taxon>Lactobacillales</taxon>
        <taxon>Enterococcaceae</taxon>
        <taxon>Enterococcus</taxon>
    </lineage>
</organism>
<protein>
    <submittedName>
        <fullName evidence="10">PTS system, mannose-specific IIC component</fullName>
    </submittedName>
</protein>
<evidence type="ECO:0000256" key="6">
    <source>
        <dbReference type="ARBA" id="ARBA00022692"/>
    </source>
</evidence>
<evidence type="ECO:0000256" key="7">
    <source>
        <dbReference type="ARBA" id="ARBA00022989"/>
    </source>
</evidence>
<keyword evidence="11" id="KW-1185">Reference proteome</keyword>
<dbReference type="Proteomes" id="UP000664357">
    <property type="component" value="Unassembled WGS sequence"/>
</dbReference>
<name>A0ABV0ETV4_9ENTE</name>
<comment type="caution">
    <text evidence="10">The sequence shown here is derived from an EMBL/GenBank/DDBJ whole genome shotgun (WGS) entry which is preliminary data.</text>
</comment>
<dbReference type="EMBL" id="JAFREL020000003">
    <property type="protein sequence ID" value="MEO1771365.1"/>
    <property type="molecule type" value="Genomic_DNA"/>
</dbReference>
<dbReference type="PANTHER" id="PTHR32502:SF8">
    <property type="entry name" value="N-ACETYLGALACTOSAMINE PERMEASE IIC COMPONENT 1"/>
    <property type="match status" value="1"/>
</dbReference>
<accession>A0ABV0ETV4</accession>
<dbReference type="Pfam" id="PF03609">
    <property type="entry name" value="EII-Sor"/>
    <property type="match status" value="1"/>
</dbReference>
<dbReference type="RefSeq" id="WP_207703563.1">
    <property type="nucleotide sequence ID" value="NZ_JAFREL020000003.1"/>
</dbReference>
<comment type="subcellular location">
    <subcellularLocation>
        <location evidence="1">Cell membrane</location>
        <topology evidence="1">Multi-pass membrane protein</topology>
    </subcellularLocation>
</comment>
<evidence type="ECO:0000256" key="5">
    <source>
        <dbReference type="ARBA" id="ARBA00022683"/>
    </source>
</evidence>
<reference evidence="10 11" key="1">
    <citation type="submission" date="2024-02" db="EMBL/GenBank/DDBJ databases">
        <title>The Genome Sequence of Enterococcus sp. DIV0159.</title>
        <authorList>
            <person name="Earl A."/>
            <person name="Manson A."/>
            <person name="Gilmore M."/>
            <person name="Sanders J."/>
            <person name="Shea T."/>
            <person name="Howe W."/>
            <person name="Livny J."/>
            <person name="Cuomo C."/>
            <person name="Neafsey D."/>
            <person name="Birren B."/>
        </authorList>
    </citation>
    <scope>NUCLEOTIDE SEQUENCE [LARGE SCALE GENOMIC DNA]</scope>
    <source>
        <strain evidence="10 11">665A</strain>
    </source>
</reference>
<dbReference type="PANTHER" id="PTHR32502">
    <property type="entry name" value="N-ACETYLGALACTOSAMINE PERMEASE II COMPONENT-RELATED"/>
    <property type="match status" value="1"/>
</dbReference>
<evidence type="ECO:0000256" key="4">
    <source>
        <dbReference type="ARBA" id="ARBA00022597"/>
    </source>
</evidence>
<feature type="transmembrane region" description="Helical" evidence="9">
    <location>
        <begin position="37"/>
        <end position="68"/>
    </location>
</feature>
<dbReference type="InterPro" id="IPR050303">
    <property type="entry name" value="GatZ_KbaZ_carbometab"/>
</dbReference>
<keyword evidence="7 9" id="KW-1133">Transmembrane helix</keyword>
<evidence type="ECO:0000256" key="3">
    <source>
        <dbReference type="ARBA" id="ARBA00022475"/>
    </source>
</evidence>
<evidence type="ECO:0000313" key="10">
    <source>
        <dbReference type="EMBL" id="MEO1771365.1"/>
    </source>
</evidence>
<feature type="transmembrane region" description="Helical" evidence="9">
    <location>
        <begin position="214"/>
        <end position="244"/>
    </location>
</feature>
<sequence>MQISLIQAFLIGVLYYFTVANSPWLTGLTSVSVRQPIVAGTIVGIILGDPLTGLIIGATINGFFIGFISPGGSVSSEPGIAGIVGTALAIMSSSSPEVAISLAVPFGLVGTLIWNVRQTINSFFVQWMDRMVEKETYHKIMFIHLVPSQLSTFAISAIPVMLILKLGGSSVSSLLTFLEGTPMSILSAIGGVLPALGIALTLKVIMNRKGIIPLFLLGYFLVVYAELPMMLLAVFATIIAYFYADLKFKDEAEV</sequence>
<evidence type="ECO:0000256" key="2">
    <source>
        <dbReference type="ARBA" id="ARBA00022448"/>
    </source>
</evidence>
<evidence type="ECO:0000256" key="1">
    <source>
        <dbReference type="ARBA" id="ARBA00004651"/>
    </source>
</evidence>
<keyword evidence="4" id="KW-0762">Sugar transport</keyword>
<evidence type="ECO:0000256" key="9">
    <source>
        <dbReference type="SAM" id="Phobius"/>
    </source>
</evidence>
<keyword evidence="8 9" id="KW-0472">Membrane</keyword>
<gene>
    <name evidence="10" type="ORF">JZO67_003345</name>
</gene>
<evidence type="ECO:0000313" key="11">
    <source>
        <dbReference type="Proteomes" id="UP000664357"/>
    </source>
</evidence>
<feature type="transmembrane region" description="Helical" evidence="9">
    <location>
        <begin position="98"/>
        <end position="116"/>
    </location>
</feature>
<feature type="transmembrane region" description="Helical" evidence="9">
    <location>
        <begin position="6"/>
        <end position="25"/>
    </location>
</feature>
<dbReference type="PROSITE" id="PS51106">
    <property type="entry name" value="PTS_EIIC_TYPE_4"/>
    <property type="match status" value="1"/>
</dbReference>
<keyword evidence="6 9" id="KW-0812">Transmembrane</keyword>